<accession>A0A4V3EIU4</accession>
<organism evidence="11 12">
    <name type="scientific">Ilumatobacter fluminis</name>
    <dbReference type="NCBI Taxonomy" id="467091"/>
    <lineage>
        <taxon>Bacteria</taxon>
        <taxon>Bacillati</taxon>
        <taxon>Actinomycetota</taxon>
        <taxon>Acidimicrobiia</taxon>
        <taxon>Acidimicrobiales</taxon>
        <taxon>Ilumatobacteraceae</taxon>
        <taxon>Ilumatobacter</taxon>
    </lineage>
</organism>
<dbReference type="AlphaFoldDB" id="A0A4V3EIU4"/>
<evidence type="ECO:0000313" key="12">
    <source>
        <dbReference type="Proteomes" id="UP000294558"/>
    </source>
</evidence>
<dbReference type="PANTHER" id="PTHR43098">
    <property type="entry name" value="L-ORNITHINE N(5)-MONOOXYGENASE-RELATED"/>
    <property type="match status" value="1"/>
</dbReference>
<dbReference type="PANTHER" id="PTHR43098:SF3">
    <property type="entry name" value="L-ORNITHINE N(5)-MONOOXYGENASE-RELATED"/>
    <property type="match status" value="1"/>
</dbReference>
<dbReference type="EMBL" id="SOAU01000001">
    <property type="protein sequence ID" value="TDT15748.1"/>
    <property type="molecule type" value="Genomic_DNA"/>
</dbReference>
<comment type="cofactor">
    <cofactor evidence="1">
        <name>FAD</name>
        <dbReference type="ChEBI" id="CHEBI:57692"/>
    </cofactor>
</comment>
<dbReference type="InterPro" id="IPR050775">
    <property type="entry name" value="FAD-binding_Monooxygenases"/>
</dbReference>
<dbReference type="SUPFAM" id="SSF51905">
    <property type="entry name" value="FAD/NAD(P)-binding domain"/>
    <property type="match status" value="3"/>
</dbReference>
<dbReference type="Pfam" id="PF13738">
    <property type="entry name" value="Pyr_redox_3"/>
    <property type="match status" value="1"/>
</dbReference>
<keyword evidence="5" id="KW-0378">Hydrolase</keyword>
<dbReference type="Proteomes" id="UP000294558">
    <property type="component" value="Unassembled WGS sequence"/>
</dbReference>
<evidence type="ECO:0000256" key="3">
    <source>
        <dbReference type="ARBA" id="ARBA00010515"/>
    </source>
</evidence>
<dbReference type="GO" id="GO:0016709">
    <property type="term" value="F:oxidoreductase activity, acting on paired donors, with incorporation or reduction of molecular oxygen, NAD(P)H as one donor, and incorporation of one atom of oxygen"/>
    <property type="evidence" value="ECO:0007669"/>
    <property type="project" value="UniProtKB-ARBA"/>
</dbReference>
<dbReference type="GO" id="GO:0016787">
    <property type="term" value="F:hydrolase activity"/>
    <property type="evidence" value="ECO:0007669"/>
    <property type="project" value="UniProtKB-KW"/>
</dbReference>
<dbReference type="SUPFAM" id="SSF53474">
    <property type="entry name" value="alpha/beta-Hydrolases"/>
    <property type="match status" value="1"/>
</dbReference>
<dbReference type="FunFam" id="3.40.50.1820:FF:000089">
    <property type="entry name" value="Alpha/beta hydrolase"/>
    <property type="match status" value="1"/>
</dbReference>
<dbReference type="Gene3D" id="3.50.50.60">
    <property type="entry name" value="FAD/NAD(P)-binding domain"/>
    <property type="match status" value="2"/>
</dbReference>
<keyword evidence="4" id="KW-0285">Flavoprotein</keyword>
<comment type="similarity">
    <text evidence="3">Belongs to the 'GDXG' lipolytic enzyme family.</text>
</comment>
<dbReference type="Pfam" id="PF07859">
    <property type="entry name" value="Abhydrolase_3"/>
    <property type="match status" value="1"/>
</dbReference>
<evidence type="ECO:0000256" key="5">
    <source>
        <dbReference type="ARBA" id="ARBA00022801"/>
    </source>
</evidence>
<evidence type="ECO:0000259" key="10">
    <source>
        <dbReference type="Pfam" id="PF07859"/>
    </source>
</evidence>
<feature type="domain" description="Alpha/beta hydrolase fold-3" evidence="10">
    <location>
        <begin position="630"/>
        <end position="832"/>
    </location>
</feature>
<evidence type="ECO:0000313" key="11">
    <source>
        <dbReference type="EMBL" id="TDT15748.1"/>
    </source>
</evidence>
<reference evidence="11 12" key="1">
    <citation type="submission" date="2019-03" db="EMBL/GenBank/DDBJ databases">
        <title>Sequencing the genomes of 1000 actinobacteria strains.</title>
        <authorList>
            <person name="Klenk H.-P."/>
        </authorList>
    </citation>
    <scope>NUCLEOTIDE SEQUENCE [LARGE SCALE GENOMIC DNA]</scope>
    <source>
        <strain evidence="11 12">DSM 18936</strain>
    </source>
</reference>
<evidence type="ECO:0000256" key="1">
    <source>
        <dbReference type="ARBA" id="ARBA00001974"/>
    </source>
</evidence>
<evidence type="ECO:0000256" key="2">
    <source>
        <dbReference type="ARBA" id="ARBA00010139"/>
    </source>
</evidence>
<comment type="similarity">
    <text evidence="2">Belongs to the FAD-binding monooxygenase family.</text>
</comment>
<sequence>MSDSGERSEFDVVVVGAGMAGLYLLKRLRDQGMSAVALEAADDVGGTWYWNRYPGARCDVPSLDYSFSWDPELEEEWEWSEKYATQPEILRYLQHVADKHDLRRDIRFETRVAAATWDEDAQRWRIGTEGGDELVAQHYVMATGCLSVPKDADIPGADRFSGPTYYTGRWPHEGVDFTGRRVAVIGTGSSAIQSIPIIAAQAEQLTVFQRTANFSVPAHNGPTDADKRAQYDADPAAYREAARWSAVGVPIEPSEISALAVSDEEREAAYERGWQEGGLFGLSSKFNDLLVNPVANDTAAEFVRNKIRSIVDDPVTAETLCPNTFPLSTKRLCVDTDYYATYNRDNVRLVDLRETPIETITEQGIDIAGNGGTEHLEFDDIVFAVGFDAMTGPIVSVDIEGRNGISLKEKWADGPHTYLGLTSVGFPNLFMITGPGSPSVLSNMVVSIEQHVEWVTETIERMRKDGFTTIEPTPTAEAGWGQHVNDCADITLFPQAASWYMGANVPGKPRVFLPYVGGVDNYRDTCDRVTAEGFLGFRLVGDDGEQCNDGVVNRLQHDVATMLKLMAELELPPIETLGAAGAREFMAATNVMRPPGPDVGEIVDGTYPGADGDLAYRLYRPATPGPHPVVVYYHGGGWVIGDAISDDPFCRDLCDRSGALVISVDYRHGPEAPYPAAADDAWAALRWVGEHAAELGGDPERIAVAGWSAGGNLAAVVSQLARDNGGPALVGQLLVCPATDLSKQHPSIHENAEGYVLTKSLMEWFIEQYAPDGSSPLASPLLADSLADLPPAAVFTAEFDPLRDEGNAYAKALEDAGVPVTHEECRGQTHTAFHAVDALISPTPHRADMADAVRGFFA</sequence>
<comment type="caution">
    <text evidence="11">The sequence shown here is derived from an EMBL/GenBank/DDBJ whole genome shotgun (WGS) entry which is preliminary data.</text>
</comment>
<keyword evidence="9" id="KW-0503">Monooxygenase</keyword>
<dbReference type="PRINTS" id="PR00411">
    <property type="entry name" value="PNDRDTASEI"/>
</dbReference>
<keyword evidence="7" id="KW-0521">NADP</keyword>
<evidence type="ECO:0000256" key="6">
    <source>
        <dbReference type="ARBA" id="ARBA00022827"/>
    </source>
</evidence>
<keyword evidence="6" id="KW-0274">FAD</keyword>
<evidence type="ECO:0000256" key="4">
    <source>
        <dbReference type="ARBA" id="ARBA00022630"/>
    </source>
</evidence>
<dbReference type="RefSeq" id="WP_133868179.1">
    <property type="nucleotide sequence ID" value="NZ_SOAU01000001.1"/>
</dbReference>
<proteinExistence type="inferred from homology"/>
<name>A0A4V3EIU4_9ACTN</name>
<dbReference type="Gene3D" id="3.40.50.1820">
    <property type="entry name" value="alpha/beta hydrolase"/>
    <property type="match status" value="1"/>
</dbReference>
<keyword evidence="12" id="KW-1185">Reference proteome</keyword>
<protein>
    <submittedName>
        <fullName evidence="11">Cation diffusion facilitator CzcD-associated flavoprotein CzcO</fullName>
    </submittedName>
</protein>
<evidence type="ECO:0000256" key="7">
    <source>
        <dbReference type="ARBA" id="ARBA00022857"/>
    </source>
</evidence>
<gene>
    <name evidence="11" type="ORF">BDK89_1326</name>
</gene>
<evidence type="ECO:0000256" key="8">
    <source>
        <dbReference type="ARBA" id="ARBA00023002"/>
    </source>
</evidence>
<dbReference type="InterPro" id="IPR029058">
    <property type="entry name" value="AB_hydrolase_fold"/>
</dbReference>
<evidence type="ECO:0000256" key="9">
    <source>
        <dbReference type="ARBA" id="ARBA00023033"/>
    </source>
</evidence>
<dbReference type="InterPro" id="IPR036188">
    <property type="entry name" value="FAD/NAD-bd_sf"/>
</dbReference>
<dbReference type="InterPro" id="IPR013094">
    <property type="entry name" value="AB_hydrolase_3"/>
</dbReference>
<keyword evidence="8" id="KW-0560">Oxidoreductase</keyword>
<dbReference type="OrthoDB" id="5168853at2"/>